<sequence length="1503" mass="162644">MAVEGSTITSRIKNLLRSPSIKLRRSKAGNRREDLSSKVTLEKVLGITVSGGRGLACDPRSGLVAYPAGCVVVLFNPRKHKQHHILNSSRKTITALSFSPDGKYLVTGESGHMPAVRVWDVAERSQVAELQEHKYGVACVAFSPSAKYIVSVGYQHDMIVNVWAWKKNIVVASNKVSSRVTAVSFSEDCSYFVTAGNRHIKFWYLDDSKTSKVNATVPLLGRSGLLGELRNNLFTDVACGRGKKADSTFCITSSGLLCEFSDRRLLDKWVELRTTVAHCISVSQDYIFCGCADGTVRLFNPSNLHFLSTLPRPHALGTDIASVTEASRLFSGVANARYPDTIALTFDPTNQWLSCVYNDHSIYVWDVRDPKKVGKVYSALYHSSCVWSVEVYPEVKDSNQACLPPSSFITCSSDSTIRLWNTESSGVHGSALHRNILSNDLIKIIYVDGNTQALLDTELPGGDKADGSLMDPRVGIRSVCISPNGQHLASGDRVGTLRVHELQSLNEMLKVEAHDSEILCLEYSKPDTGLKLLASASRDRLIHVLDAGREYSLQQTLDEHSSSITAVKFAASDGQVRMISCGADKSIYFRTAQKSGDGVQFTRTHHVVRKTTLYDMDVEPSWKYTAIGCQDRNIRIFNISSGKQKKLFKGSQGEDGTLIKVQTDPSGIYIATSCSDKNLSIFDFSSGECVATMFGHSEIVTGMKFSNDCKHLISVSGDSCIFVWRLSSEMTISMRQRLAELRQRQRGAKQQGPSSPQRAAGPHRHKAPSMLSPGPALSSDSDKEGEDEGTEEEELPALPILAKGTKKEPASVPSPALPRSLSHWEMSRAQETEEFLDPAPAANQGPRRRGRWAQPGVELSVRSMLDLRQLETLVPSPRGPSQDSLAVTPPGLGNNGQQAPESSRSSQDEKPPRPQASQPCSCPHIIQLLSQEEGVFAQDLEPAPMEDGIVYPEPSDSPTLDTSEFQVQAPARGTLGRVYSGGRGSEKHSPDSACSVDFSSSRLSSPERPNEDSESTEPLSVDGISSDLEEPAEGDEEDEEEEGGPGPYGLQEGSPRTPDQEQFLKQHFETLASGAAPGGPVRVAERTESRSISSRFLLQVQTPPLREPSPSSSSPAQTLRPVQVPRTPDEQRRGHGASPPGAPPEAGPSPGNPGPQQAAPVLLPRRRLSPDSSWAPKRVTTASSSGGLQKAQSVQSLVPQDEAPPPGPWLLQEMEAQGRPRSLPHAGSRLSRPHSYQNPTTSSMAKIPRSISVGENLGLAVEPQATAAVRVSPVSKLPLPSRAHLVLDIPKPLPDRPTLAAFSPVTKGRAPGEAEQPGSPAGLGKAHSASETRACFGEGATPKPRTECPAQPGPYSPRAQQLPVSSLLRGPENLQPPPPEKTPSPMECTRPGGALSWDSEPAVSLEQCEQLVAELQGSVRQAVRLYRLVASCKTPSAEQSRMSQLLRNTFSSVRQELDGLAGAVMSSPAGSPGAVGAEQTQALLEQYSELLLRAVERRMERRL</sequence>
<protein>
    <recommendedName>
        <fullName evidence="11">Mitogen-activated protein kinase-binding protein 1</fullName>
    </recommendedName>
    <alternativeName>
        <fullName evidence="12">JNK-binding protein 1</fullName>
    </alternativeName>
</protein>
<dbReference type="Pfam" id="PF24780">
    <property type="entry name" value="WD40_MABP1-WDR62_1st"/>
    <property type="match status" value="1"/>
</dbReference>
<evidence type="ECO:0000256" key="10">
    <source>
        <dbReference type="ARBA" id="ARBA00064734"/>
    </source>
</evidence>
<dbReference type="InterPro" id="IPR055292">
    <property type="entry name" value="MABP1"/>
</dbReference>
<feature type="compositionally biased region" description="Polar residues" evidence="14">
    <location>
        <begin position="1090"/>
        <end position="1102"/>
    </location>
</feature>
<dbReference type="Pfam" id="PF24782">
    <property type="entry name" value="WD40_MABP1-WDR62_2nd"/>
    <property type="match status" value="1"/>
</dbReference>
<dbReference type="Ensembl" id="ENSCWAT00000001043.1">
    <property type="protein sequence ID" value="ENSCWAP00000000934.1"/>
    <property type="gene ID" value="ENSCWAG00000000752.1"/>
</dbReference>
<evidence type="ECO:0000313" key="18">
    <source>
        <dbReference type="Ensembl" id="ENSCWAP00000000934.1"/>
    </source>
</evidence>
<dbReference type="Gene3D" id="2.130.10.10">
    <property type="entry name" value="YVTN repeat-like/Quinoprotein amine dehydrogenase"/>
    <property type="match status" value="4"/>
</dbReference>
<dbReference type="InterPro" id="IPR036322">
    <property type="entry name" value="WD40_repeat_dom_sf"/>
</dbReference>
<feature type="compositionally biased region" description="Polar residues" evidence="14">
    <location>
        <begin position="1234"/>
        <end position="1244"/>
    </location>
</feature>
<evidence type="ECO:0000256" key="3">
    <source>
        <dbReference type="ARBA" id="ARBA00022490"/>
    </source>
</evidence>
<feature type="region of interest" description="Disordered" evidence="14">
    <location>
        <begin position="870"/>
        <end position="1249"/>
    </location>
</feature>
<evidence type="ECO:0000256" key="1">
    <source>
        <dbReference type="ARBA" id="ARBA00004123"/>
    </source>
</evidence>
<dbReference type="PROSITE" id="PS50294">
    <property type="entry name" value="WD_REPEATS_REGION"/>
    <property type="match status" value="1"/>
</dbReference>
<dbReference type="FunFam" id="2.130.10.10:FF:000046">
    <property type="entry name" value="WD repeat-containing protein 62 isoform 1"/>
    <property type="match status" value="1"/>
</dbReference>
<dbReference type="GO" id="GO:0000922">
    <property type="term" value="C:spindle pole"/>
    <property type="evidence" value="ECO:0007669"/>
    <property type="project" value="UniProtKB-SubCell"/>
</dbReference>
<dbReference type="PANTHER" id="PTHR44813:SF1">
    <property type="entry name" value="MITOGEN-ACTIVATED PROTEIN KINASE-BINDING PROTEIN 1"/>
    <property type="match status" value="1"/>
</dbReference>
<reference evidence="18" key="1">
    <citation type="submission" date="2025-08" db="UniProtKB">
        <authorList>
            <consortium name="Ensembl"/>
        </authorList>
    </citation>
    <scope>IDENTIFICATION</scope>
</reference>
<keyword evidence="7" id="KW-0206">Cytoskeleton</keyword>
<feature type="compositionally biased region" description="Basic and acidic residues" evidence="14">
    <location>
        <begin position="1058"/>
        <end position="1068"/>
    </location>
</feature>
<dbReference type="InterPro" id="IPR056364">
    <property type="entry name" value="WDR62-MABP1_CC"/>
</dbReference>
<dbReference type="InterPro" id="IPR001680">
    <property type="entry name" value="WD40_rpt"/>
</dbReference>
<comment type="function">
    <text evidence="9">Negative regulator of NOD2 function. It down-regulates NOD2-induced processes such as activation of NF-kappa-B signaling, IL8 secretion and antibacterial response. Involved in JNK signaling pathway.</text>
</comment>
<evidence type="ECO:0000256" key="4">
    <source>
        <dbReference type="ARBA" id="ARBA00022553"/>
    </source>
</evidence>
<dbReference type="GO" id="GO:0043124">
    <property type="term" value="P:negative regulation of canonical NF-kappaB signal transduction"/>
    <property type="evidence" value="ECO:0007669"/>
    <property type="project" value="TreeGrafter"/>
</dbReference>
<name>A0A8C3VJX3_9CETA</name>
<evidence type="ECO:0000256" key="12">
    <source>
        <dbReference type="ARBA" id="ARBA00079291"/>
    </source>
</evidence>
<dbReference type="Proteomes" id="UP000694540">
    <property type="component" value="Unplaced"/>
</dbReference>
<comment type="subunit">
    <text evidence="10">Can form homodimers (via C-terminus). Interacts (via C-terminus) with WDR62 (via C-terminus). Interacts with MAPK9. Interacts (via N-terminus) with NOD2; the interaction is enhanced in presence of muramyl dipeptide (MDP). Interacts with MAPK10.</text>
</comment>
<dbReference type="PROSITE" id="PS50082">
    <property type="entry name" value="WD_REPEATS_2"/>
    <property type="match status" value="1"/>
</dbReference>
<feature type="region of interest" description="Disordered" evidence="14">
    <location>
        <begin position="1288"/>
        <end position="1390"/>
    </location>
</feature>
<proteinExistence type="predicted"/>
<dbReference type="InterPro" id="IPR056162">
    <property type="entry name" value="WD40_MABP1-WDR62_2nd"/>
</dbReference>
<keyword evidence="6" id="KW-0677">Repeat</keyword>
<evidence type="ECO:0000256" key="11">
    <source>
        <dbReference type="ARBA" id="ARBA00068921"/>
    </source>
</evidence>
<evidence type="ECO:0000313" key="19">
    <source>
        <dbReference type="Proteomes" id="UP000694540"/>
    </source>
</evidence>
<evidence type="ECO:0000256" key="7">
    <source>
        <dbReference type="ARBA" id="ARBA00023212"/>
    </source>
</evidence>
<evidence type="ECO:0000256" key="8">
    <source>
        <dbReference type="ARBA" id="ARBA00023242"/>
    </source>
</evidence>
<organism evidence="18 19">
    <name type="scientific">Catagonus wagneri</name>
    <name type="common">Chacoan peccary</name>
    <dbReference type="NCBI Taxonomy" id="51154"/>
    <lineage>
        <taxon>Eukaryota</taxon>
        <taxon>Metazoa</taxon>
        <taxon>Chordata</taxon>
        <taxon>Craniata</taxon>
        <taxon>Vertebrata</taxon>
        <taxon>Euteleostomi</taxon>
        <taxon>Mammalia</taxon>
        <taxon>Eutheria</taxon>
        <taxon>Laurasiatheria</taxon>
        <taxon>Artiodactyla</taxon>
        <taxon>Suina</taxon>
        <taxon>Tayassuidae</taxon>
        <taxon>Catagonus</taxon>
    </lineage>
</organism>
<evidence type="ECO:0000259" key="17">
    <source>
        <dbReference type="Pfam" id="PF24795"/>
    </source>
</evidence>
<keyword evidence="3" id="KW-0963">Cytoplasm</keyword>
<dbReference type="GeneTree" id="ENSGT00940000160664"/>
<feature type="compositionally biased region" description="Pro residues" evidence="14">
    <location>
        <begin position="1140"/>
        <end position="1153"/>
    </location>
</feature>
<evidence type="ECO:0000256" key="5">
    <source>
        <dbReference type="ARBA" id="ARBA00022574"/>
    </source>
</evidence>
<evidence type="ECO:0000256" key="2">
    <source>
        <dbReference type="ARBA" id="ARBA00004647"/>
    </source>
</evidence>
<evidence type="ECO:0000256" key="6">
    <source>
        <dbReference type="ARBA" id="ARBA00022737"/>
    </source>
</evidence>
<evidence type="ECO:0000256" key="9">
    <source>
        <dbReference type="ARBA" id="ARBA00055735"/>
    </source>
</evidence>
<dbReference type="GO" id="GO:0046330">
    <property type="term" value="P:positive regulation of JNK cascade"/>
    <property type="evidence" value="ECO:0007669"/>
    <property type="project" value="TreeGrafter"/>
</dbReference>
<dbReference type="SUPFAM" id="SSF50978">
    <property type="entry name" value="WD40 repeat-like"/>
    <property type="match status" value="2"/>
</dbReference>
<dbReference type="FunFam" id="2.130.10.10:FF:000314">
    <property type="entry name" value="mitogen-activated protein kinase-binding protein 1 isoform X1"/>
    <property type="match status" value="1"/>
</dbReference>
<comment type="subcellular location">
    <subcellularLocation>
        <location evidence="2">Cytoplasm</location>
        <location evidence="2">Cytoskeleton</location>
        <location evidence="2">Spindle pole</location>
    </subcellularLocation>
    <subcellularLocation>
        <location evidence="1">Nucleus</location>
    </subcellularLocation>
</comment>
<keyword evidence="8" id="KW-0539">Nucleus</keyword>
<feature type="compositionally biased region" description="Polar residues" evidence="14">
    <location>
        <begin position="895"/>
        <end position="905"/>
    </location>
</feature>
<keyword evidence="19" id="KW-1185">Reference proteome</keyword>
<dbReference type="FunFam" id="2.130.10.10:FF:000091">
    <property type="entry name" value="mitogen-activated protein kinase-binding protein 1 isoform X1"/>
    <property type="match status" value="1"/>
</dbReference>
<feature type="region of interest" description="Disordered" evidence="14">
    <location>
        <begin position="742"/>
        <end position="856"/>
    </location>
</feature>
<dbReference type="GO" id="GO:0005634">
    <property type="term" value="C:nucleus"/>
    <property type="evidence" value="ECO:0007669"/>
    <property type="project" value="UniProtKB-SubCell"/>
</dbReference>
<accession>A0A8C3VJX3</accession>
<evidence type="ECO:0000256" key="13">
    <source>
        <dbReference type="PROSITE-ProRule" id="PRU00221"/>
    </source>
</evidence>
<dbReference type="GO" id="GO:0005737">
    <property type="term" value="C:cytoplasm"/>
    <property type="evidence" value="ECO:0007669"/>
    <property type="project" value="TreeGrafter"/>
</dbReference>
<keyword evidence="4" id="KW-0597">Phosphoprotein</keyword>
<feature type="compositionally biased region" description="Polar residues" evidence="14">
    <location>
        <begin position="1180"/>
        <end position="1198"/>
    </location>
</feature>
<feature type="domain" description="MABP1/WRD62 coiled-coil" evidence="17">
    <location>
        <begin position="1402"/>
        <end position="1497"/>
    </location>
</feature>
<dbReference type="PANTHER" id="PTHR44813">
    <property type="entry name" value="MITOGEN-ACTIVATED PROTEIN KINASE-BINDING PROTEIN 1"/>
    <property type="match status" value="1"/>
</dbReference>
<feature type="repeat" description="WD" evidence="13">
    <location>
        <begin position="693"/>
        <end position="734"/>
    </location>
</feature>
<evidence type="ECO:0000259" key="15">
    <source>
        <dbReference type="Pfam" id="PF24780"/>
    </source>
</evidence>
<feature type="compositionally biased region" description="Polar residues" evidence="14">
    <location>
        <begin position="956"/>
        <end position="966"/>
    </location>
</feature>
<dbReference type="Pfam" id="PF24795">
    <property type="entry name" value="WDR62-MABP1_CC"/>
    <property type="match status" value="1"/>
</dbReference>
<feature type="domain" description="MABP1/WDR62 second WD40" evidence="16">
    <location>
        <begin position="386"/>
        <end position="726"/>
    </location>
</feature>
<reference evidence="18" key="2">
    <citation type="submission" date="2025-09" db="UniProtKB">
        <authorList>
            <consortium name="Ensembl"/>
        </authorList>
    </citation>
    <scope>IDENTIFICATION</scope>
</reference>
<evidence type="ECO:0000259" key="16">
    <source>
        <dbReference type="Pfam" id="PF24782"/>
    </source>
</evidence>
<feature type="compositionally biased region" description="Acidic residues" evidence="14">
    <location>
        <begin position="1027"/>
        <end position="1043"/>
    </location>
</feature>
<keyword evidence="5 13" id="KW-0853">WD repeat</keyword>
<dbReference type="SMART" id="SM00320">
    <property type="entry name" value="WD40"/>
    <property type="match status" value="12"/>
</dbReference>
<dbReference type="InterPro" id="IPR056161">
    <property type="entry name" value="WD40_MABP1-WDR62_1st"/>
</dbReference>
<dbReference type="InterPro" id="IPR015943">
    <property type="entry name" value="WD40/YVTN_repeat-like_dom_sf"/>
</dbReference>
<dbReference type="FunFam" id="2.130.10.10:FF:000124">
    <property type="entry name" value="WD repeat-containing protein 62 isoform 1"/>
    <property type="match status" value="1"/>
</dbReference>
<feature type="compositionally biased region" description="Acidic residues" evidence="14">
    <location>
        <begin position="783"/>
        <end position="795"/>
    </location>
</feature>
<evidence type="ECO:0000256" key="14">
    <source>
        <dbReference type="SAM" id="MobiDB-lite"/>
    </source>
</evidence>
<gene>
    <name evidence="18" type="primary">MAPKBP1</name>
</gene>
<feature type="domain" description="MABP1/WDR62 first WD40" evidence="15">
    <location>
        <begin position="53"/>
        <end position="380"/>
    </location>
</feature>